<dbReference type="PANTHER" id="PTHR33147">
    <property type="entry name" value="DEFENSIN-LIKE PROTEIN 1"/>
    <property type="match status" value="1"/>
</dbReference>
<dbReference type="Gramene" id="TraesJAG7D03G04439970.1">
    <property type="protein sequence ID" value="TraesJAG7D03G04439970.1"/>
    <property type="gene ID" value="TraesJAG7D03G04439970"/>
</dbReference>
<dbReference type="Gramene" id="TraesWEE_scaffold_047772_01G000200.1">
    <property type="protein sequence ID" value="TraesWEE_scaffold_047772_01G000200.1"/>
    <property type="gene ID" value="TraesWEE_scaffold_047772_01G000200"/>
</dbReference>
<dbReference type="Gramene" id="TraesJUL7D03G04501430.1">
    <property type="protein sequence ID" value="TraesJUL7D03G04501430.1"/>
    <property type="gene ID" value="TraesJUL7D03G04501430"/>
</dbReference>
<name>A0A3B6TK74_WHEAT</name>
<dbReference type="Pfam" id="PF00304">
    <property type="entry name" value="Gamma-thionin"/>
    <property type="match status" value="1"/>
</dbReference>
<protein>
    <recommendedName>
        <fullName evidence="3">Knottins-like domain-containing protein</fullName>
    </recommendedName>
</protein>
<dbReference type="Gramene" id="TraesCLE_scaffold_052004_01G000200.1">
    <property type="protein sequence ID" value="TraesCLE_scaffold_052004_01G000200.1"/>
    <property type="gene ID" value="TraesCLE_scaffold_052004_01G000200"/>
</dbReference>
<feature type="signal peptide" evidence="2">
    <location>
        <begin position="1"/>
        <end position="26"/>
    </location>
</feature>
<dbReference type="EnsemblPlants" id="TraesCS7D02G444600.1">
    <property type="protein sequence ID" value="TraesCS7D02G444600.1"/>
    <property type="gene ID" value="TraesCS7D02G444600"/>
</dbReference>
<dbReference type="AlphaFoldDB" id="A0A3B6TK74"/>
<dbReference type="SMR" id="A0A3B6TK74"/>
<feature type="domain" description="Knottins-like" evidence="3">
    <location>
        <begin position="27"/>
        <end position="77"/>
    </location>
</feature>
<dbReference type="Proteomes" id="UP000019116">
    <property type="component" value="Chromosome 7D"/>
</dbReference>
<dbReference type="Gramene" id="TraesNOR7D03G04506030.1">
    <property type="protein sequence ID" value="TraesNOR7D03G04506030.1"/>
    <property type="gene ID" value="TraesNOR7D03G04506030"/>
</dbReference>
<dbReference type="Gramene" id="TraesMAC7D03G04449290.1">
    <property type="protein sequence ID" value="TraesMAC7D03G04449290.1"/>
    <property type="gene ID" value="TraesMAC7D03G04449290"/>
</dbReference>
<evidence type="ECO:0000256" key="1">
    <source>
        <dbReference type="ARBA" id="ARBA00023157"/>
    </source>
</evidence>
<dbReference type="Gramene" id="TraesROB_scaffold_049314_01G000200.1">
    <property type="protein sequence ID" value="TraesROB_scaffold_049314_01G000200.1"/>
    <property type="gene ID" value="TraesROB_scaffold_049314_01G000200"/>
</dbReference>
<proteinExistence type="predicted"/>
<dbReference type="GO" id="GO:0006952">
    <property type="term" value="P:defense response"/>
    <property type="evidence" value="ECO:0000318"/>
    <property type="project" value="GO_Central"/>
</dbReference>
<reference evidence="4" key="2">
    <citation type="submission" date="2018-10" db="UniProtKB">
        <authorList>
            <consortium name="EnsemblPlants"/>
        </authorList>
    </citation>
    <scope>IDENTIFICATION</scope>
</reference>
<dbReference type="Gramene" id="TraesCAD_scaffold_065574_01G000100.1">
    <property type="protein sequence ID" value="TraesCAD_scaffold_065574_01G000100.1"/>
    <property type="gene ID" value="TraesCAD_scaffold_065574_01G000100"/>
</dbReference>
<dbReference type="Gramene" id="TraesSTA7D03G04450770.1">
    <property type="protein sequence ID" value="TraesSTA7D03G04450770.1"/>
    <property type="gene ID" value="TraesSTA7D03G04450770"/>
</dbReference>
<dbReference type="Gramene" id="TraesLDM7D03G04463620.1">
    <property type="protein sequence ID" value="TraesLDM7D03G04463620.1"/>
    <property type="gene ID" value="TraesLDM7D03G04463620"/>
</dbReference>
<dbReference type="Gramene" id="TraesCS7D02G444600.1">
    <property type="protein sequence ID" value="TraesCS7D02G444600.1"/>
    <property type="gene ID" value="TraesCS7D02G444600"/>
</dbReference>
<keyword evidence="5" id="KW-1185">Reference proteome</keyword>
<evidence type="ECO:0000313" key="5">
    <source>
        <dbReference type="Proteomes" id="UP000019116"/>
    </source>
</evidence>
<organism evidence="4">
    <name type="scientific">Triticum aestivum</name>
    <name type="common">Wheat</name>
    <dbReference type="NCBI Taxonomy" id="4565"/>
    <lineage>
        <taxon>Eukaryota</taxon>
        <taxon>Viridiplantae</taxon>
        <taxon>Streptophyta</taxon>
        <taxon>Embryophyta</taxon>
        <taxon>Tracheophyta</taxon>
        <taxon>Spermatophyta</taxon>
        <taxon>Magnoliopsida</taxon>
        <taxon>Liliopsida</taxon>
        <taxon>Poales</taxon>
        <taxon>Poaceae</taxon>
        <taxon>BOP clade</taxon>
        <taxon>Pooideae</taxon>
        <taxon>Triticodae</taxon>
        <taxon>Triticeae</taxon>
        <taxon>Triticinae</taxon>
        <taxon>Triticum</taxon>
    </lineage>
</organism>
<dbReference type="Gramene" id="TraesSYM7D03G04511310.1">
    <property type="protein sequence ID" value="TraesSYM7D03G04511310.1"/>
    <property type="gene ID" value="TraesSYM7D03G04511310"/>
</dbReference>
<reference evidence="4" key="1">
    <citation type="submission" date="2018-08" db="EMBL/GenBank/DDBJ databases">
        <authorList>
            <person name="Rossello M."/>
        </authorList>
    </citation>
    <scope>NUCLEOTIDE SEQUENCE [LARGE SCALE GENOMIC DNA]</scope>
    <source>
        <strain evidence="4">cv. Chinese Spring</strain>
    </source>
</reference>
<sequence length="77" mass="8524">MGVFKVPNLLCLLFLMLLVLAPGFDAKTCYKDSTTYTTNICSPDPCVEACHKEGFTDGTCVLFLPRPIIERCLCKTC</sequence>
<dbReference type="PANTHER" id="PTHR33147:SF38">
    <property type="entry name" value="GENOME ASSEMBLY, CHROMOSOME: II"/>
    <property type="match status" value="1"/>
</dbReference>
<dbReference type="Gramene" id="TraesPARA_EIv1.0_2615670.1">
    <property type="protein sequence ID" value="TraesPARA_EIv1.0_2615670.1.CDS"/>
    <property type="gene ID" value="TraesPARA_EIv1.0_2615670"/>
</dbReference>
<dbReference type="Gene3D" id="3.30.30.10">
    <property type="entry name" value="Knottin, scorpion toxin-like"/>
    <property type="match status" value="1"/>
</dbReference>
<feature type="chain" id="PRO_5043181212" description="Knottins-like domain-containing protein" evidence="2">
    <location>
        <begin position="27"/>
        <end position="77"/>
    </location>
</feature>
<evidence type="ECO:0000256" key="2">
    <source>
        <dbReference type="SAM" id="SignalP"/>
    </source>
</evidence>
<accession>A0A3B6TK74</accession>
<dbReference type="Gramene" id="TraesLAC7D03G04403560.1">
    <property type="protein sequence ID" value="TraesLAC7D03G04403560.1"/>
    <property type="gene ID" value="TraesLAC7D03G04403560"/>
</dbReference>
<dbReference type="InterPro" id="IPR003614">
    <property type="entry name" value="Knottins"/>
</dbReference>
<evidence type="ECO:0000313" key="4">
    <source>
        <dbReference type="EnsemblPlants" id="TraesCS7D02G444600.1"/>
    </source>
</evidence>
<evidence type="ECO:0000259" key="3">
    <source>
        <dbReference type="Pfam" id="PF00304"/>
    </source>
</evidence>
<keyword evidence="1" id="KW-1015">Disulfide bond</keyword>
<keyword evidence="2" id="KW-0732">Signal</keyword>
<dbReference type="InterPro" id="IPR036574">
    <property type="entry name" value="Scorpion_toxin-like_sf"/>
</dbReference>
<dbReference type="SUPFAM" id="SSF57095">
    <property type="entry name" value="Scorpion toxin-like"/>
    <property type="match status" value="1"/>
</dbReference>
<dbReference type="Gramene" id="TraesCS7D03G1057900.1">
    <property type="protein sequence ID" value="TraesCS7D03G1057900.1.CDS"/>
    <property type="gene ID" value="TraesCS7D03G1057900"/>
</dbReference>
<dbReference type="Gramene" id="TraesARI7D03G04533560.1">
    <property type="protein sequence ID" value="TraesARI7D03G04533560.1"/>
    <property type="gene ID" value="TraesARI7D03G04533560"/>
</dbReference>